<evidence type="ECO:0000313" key="3">
    <source>
        <dbReference type="Proteomes" id="UP000886657"/>
    </source>
</evidence>
<evidence type="ECO:0008006" key="4">
    <source>
        <dbReference type="Google" id="ProtNLM"/>
    </source>
</evidence>
<proteinExistence type="predicted"/>
<sequence>MLIRHLATCTAFAASLTAQEGTPAFQWVGVRGGSMSFDPQEYVKAAPILGAQGGMVFAGQRYGISLEVLSTGPESTLVLNRKVNHSLVSATWMTGLAGEASDRFWPYFGLGLGGATVVKIAHPTKTITTSMAPAAHASLGLVHRPLRGLIWGVEGRYLVTFSNPGMNEYHGTVLLGFSWGGQRTTRRTEAPLPAPVPVPVVAAPPPPPPVPMVVTAPPSPPPAAAPPRPSQAPILVVEAPPPQVPPAPSTVAAPPPARVAPTPAPRSLPVASSQPDASRQERLEALRREDISRSLELGRRRLQAIPCRSLDRPPGSGQPQLHPEERSRGLPRGEPDLFVAPIQLQGGKTAYQLFLGAYPRRPPPSGRPRRFRPSSWKGATGPRPSPSQEFQ</sequence>
<reference evidence="2" key="1">
    <citation type="submission" date="2020-10" db="EMBL/GenBank/DDBJ databases">
        <title>Connecting structure to function with the recovery of over 1000 high-quality activated sludge metagenome-assembled genomes encoding full-length rRNA genes using long-read sequencing.</title>
        <authorList>
            <person name="Singleton C.M."/>
            <person name="Petriglieri F."/>
            <person name="Kristensen J.M."/>
            <person name="Kirkegaard R.H."/>
            <person name="Michaelsen T.Y."/>
            <person name="Andersen M.H."/>
            <person name="Karst S.M."/>
            <person name="Dueholm M.S."/>
            <person name="Nielsen P.H."/>
            <person name="Albertsen M."/>
        </authorList>
    </citation>
    <scope>NUCLEOTIDE SEQUENCE</scope>
    <source>
        <strain evidence="2">Skiv_18-Q3-R9-52_MAXAC.067</strain>
    </source>
</reference>
<feature type="region of interest" description="Disordered" evidence="1">
    <location>
        <begin position="305"/>
        <end position="335"/>
    </location>
</feature>
<dbReference type="AlphaFoldDB" id="A0A9D7SHJ5"/>
<dbReference type="SUPFAM" id="SSF56925">
    <property type="entry name" value="OMPA-like"/>
    <property type="match status" value="1"/>
</dbReference>
<dbReference type="InterPro" id="IPR011250">
    <property type="entry name" value="OMP/PagP_B-barrel"/>
</dbReference>
<feature type="region of interest" description="Disordered" evidence="1">
    <location>
        <begin position="354"/>
        <end position="391"/>
    </location>
</feature>
<organism evidence="2 3">
    <name type="scientific">Candidatus Geothrix skivensis</name>
    <dbReference type="NCBI Taxonomy" id="2954439"/>
    <lineage>
        <taxon>Bacteria</taxon>
        <taxon>Pseudomonadati</taxon>
        <taxon>Acidobacteriota</taxon>
        <taxon>Holophagae</taxon>
        <taxon>Holophagales</taxon>
        <taxon>Holophagaceae</taxon>
        <taxon>Geothrix</taxon>
    </lineage>
</organism>
<feature type="compositionally biased region" description="Pro residues" evidence="1">
    <location>
        <begin position="239"/>
        <end position="266"/>
    </location>
</feature>
<name>A0A9D7SHJ5_9BACT</name>
<gene>
    <name evidence="2" type="ORF">IPP58_08970</name>
</gene>
<evidence type="ECO:0000313" key="2">
    <source>
        <dbReference type="EMBL" id="MBK9796617.1"/>
    </source>
</evidence>
<evidence type="ECO:0000256" key="1">
    <source>
        <dbReference type="SAM" id="MobiDB-lite"/>
    </source>
</evidence>
<comment type="caution">
    <text evidence="2">The sequence shown here is derived from an EMBL/GenBank/DDBJ whole genome shotgun (WGS) entry which is preliminary data.</text>
</comment>
<feature type="compositionally biased region" description="Basic and acidic residues" evidence="1">
    <location>
        <begin position="322"/>
        <end position="335"/>
    </location>
</feature>
<dbReference type="EMBL" id="JADKIO010000006">
    <property type="protein sequence ID" value="MBK9796617.1"/>
    <property type="molecule type" value="Genomic_DNA"/>
</dbReference>
<accession>A0A9D7SHJ5</accession>
<protein>
    <recommendedName>
        <fullName evidence="4">Outer membrane protein beta-barrel domain-containing protein</fullName>
    </recommendedName>
</protein>
<feature type="region of interest" description="Disordered" evidence="1">
    <location>
        <begin position="238"/>
        <end position="281"/>
    </location>
</feature>
<dbReference type="Proteomes" id="UP000886657">
    <property type="component" value="Unassembled WGS sequence"/>
</dbReference>